<dbReference type="InterPro" id="IPR003789">
    <property type="entry name" value="Asn/Gln_tRNA_amidoTrase-B-like"/>
</dbReference>
<dbReference type="AlphaFoldDB" id="A0A4R2L477"/>
<dbReference type="SUPFAM" id="SSF89095">
    <property type="entry name" value="GatB/YqeY motif"/>
    <property type="match status" value="1"/>
</dbReference>
<comment type="caution">
    <text evidence="1">The sequence shown here is derived from an EMBL/GenBank/DDBJ whole genome shotgun (WGS) entry which is preliminary data.</text>
</comment>
<accession>A0A4R2L477</accession>
<dbReference type="EMBL" id="SLWV01000001">
    <property type="protein sequence ID" value="TCO80047.1"/>
    <property type="molecule type" value="Genomic_DNA"/>
</dbReference>
<protein>
    <recommendedName>
        <fullName evidence="3">GatB/YqeY domain-containing protein</fullName>
    </recommendedName>
</protein>
<dbReference type="Pfam" id="PF09424">
    <property type="entry name" value="YqeY"/>
    <property type="match status" value="1"/>
</dbReference>
<dbReference type="Proteomes" id="UP000294919">
    <property type="component" value="Unassembled WGS sequence"/>
</dbReference>
<evidence type="ECO:0008006" key="3">
    <source>
        <dbReference type="Google" id="ProtNLM"/>
    </source>
</evidence>
<gene>
    <name evidence="1" type="ORF">EV214_101285</name>
</gene>
<dbReference type="PANTHER" id="PTHR28055:SF1">
    <property type="entry name" value="ALTERED INHERITANCE OF MITOCHONDRIA PROTEIN 41, MITOCHONDRIAL"/>
    <property type="match status" value="1"/>
</dbReference>
<dbReference type="InterPro" id="IPR019004">
    <property type="entry name" value="YqeY/Aim41"/>
</dbReference>
<dbReference type="Gene3D" id="1.10.10.410">
    <property type="match status" value="1"/>
</dbReference>
<proteinExistence type="predicted"/>
<dbReference type="InterPro" id="IPR042184">
    <property type="entry name" value="YqeY/Aim41_N"/>
</dbReference>
<dbReference type="OrthoDB" id="9794041at2"/>
<dbReference type="Gene3D" id="1.10.1510.10">
    <property type="entry name" value="Uncharacterised protein YqeY/AIM41 PF09424, N-terminal domain"/>
    <property type="match status" value="1"/>
</dbReference>
<dbReference type="RefSeq" id="WP_132241916.1">
    <property type="nucleotide sequence ID" value="NZ_SLWV01000001.1"/>
</dbReference>
<sequence>MSLKERLMADLKEAMKEKKKLEKAVITMVRSAIKQYEVDHRVELDDEAILDIVSKQVKQKKDAIEEFAKGGRDDLVDEAKAEIDILLNYLPQQLTEKELTQIVSQTIEEVGANSMKDMGKIMSAVMPKVKGRTDGKTVNRIIKQFL</sequence>
<dbReference type="GO" id="GO:0016884">
    <property type="term" value="F:carbon-nitrogen ligase activity, with glutamine as amido-N-donor"/>
    <property type="evidence" value="ECO:0007669"/>
    <property type="project" value="InterPro"/>
</dbReference>
<keyword evidence="2" id="KW-1185">Reference proteome</keyword>
<name>A0A4R2L477_9FIRM</name>
<dbReference type="InterPro" id="IPR023168">
    <property type="entry name" value="GatB_Yqey_C_2"/>
</dbReference>
<organism evidence="1 2">
    <name type="scientific">Marinisporobacter balticus</name>
    <dbReference type="NCBI Taxonomy" id="2018667"/>
    <lineage>
        <taxon>Bacteria</taxon>
        <taxon>Bacillati</taxon>
        <taxon>Bacillota</taxon>
        <taxon>Clostridia</taxon>
        <taxon>Peptostreptococcales</taxon>
        <taxon>Thermotaleaceae</taxon>
        <taxon>Marinisporobacter</taxon>
    </lineage>
</organism>
<evidence type="ECO:0000313" key="1">
    <source>
        <dbReference type="EMBL" id="TCO80047.1"/>
    </source>
</evidence>
<reference evidence="1 2" key="1">
    <citation type="submission" date="2019-03" db="EMBL/GenBank/DDBJ databases">
        <title>Genomic Encyclopedia of Type Strains, Phase IV (KMG-IV): sequencing the most valuable type-strain genomes for metagenomic binning, comparative biology and taxonomic classification.</title>
        <authorList>
            <person name="Goeker M."/>
        </authorList>
    </citation>
    <scope>NUCLEOTIDE SEQUENCE [LARGE SCALE GENOMIC DNA]</scope>
    <source>
        <strain evidence="1 2">DSM 102940</strain>
    </source>
</reference>
<dbReference type="PANTHER" id="PTHR28055">
    <property type="entry name" value="ALTERED INHERITANCE OF MITOCHONDRIA PROTEIN 41, MITOCHONDRIAL"/>
    <property type="match status" value="1"/>
</dbReference>
<evidence type="ECO:0000313" key="2">
    <source>
        <dbReference type="Proteomes" id="UP000294919"/>
    </source>
</evidence>